<dbReference type="Gene3D" id="1.10.150.130">
    <property type="match status" value="1"/>
</dbReference>
<dbReference type="PANTHER" id="PTHR30629:SF2">
    <property type="entry name" value="PROPHAGE INTEGRASE INTS-RELATED"/>
    <property type="match status" value="1"/>
</dbReference>
<organism evidence="5 6">
    <name type="scientific">Saccharophagus degradans</name>
    <dbReference type="NCBI Taxonomy" id="86304"/>
    <lineage>
        <taxon>Bacteria</taxon>
        <taxon>Pseudomonadati</taxon>
        <taxon>Pseudomonadota</taxon>
        <taxon>Gammaproteobacteria</taxon>
        <taxon>Cellvibrionales</taxon>
        <taxon>Cellvibrionaceae</taxon>
        <taxon>Saccharophagus</taxon>
    </lineage>
</organism>
<dbReference type="SUPFAM" id="SSF56349">
    <property type="entry name" value="DNA breaking-rejoining enzymes"/>
    <property type="match status" value="1"/>
</dbReference>
<accession>A0AAW7X1D0</accession>
<gene>
    <name evidence="5" type="ORF">Q4521_01475</name>
</gene>
<evidence type="ECO:0000256" key="1">
    <source>
        <dbReference type="ARBA" id="ARBA00008857"/>
    </source>
</evidence>
<evidence type="ECO:0000313" key="6">
    <source>
        <dbReference type="Proteomes" id="UP001169760"/>
    </source>
</evidence>
<dbReference type="RefSeq" id="WP_303490361.1">
    <property type="nucleotide sequence ID" value="NZ_JAUOPB010000001.1"/>
</dbReference>
<dbReference type="GO" id="GO:0015074">
    <property type="term" value="P:DNA integration"/>
    <property type="evidence" value="ECO:0007669"/>
    <property type="project" value="UniProtKB-KW"/>
</dbReference>
<dbReference type="InterPro" id="IPR010998">
    <property type="entry name" value="Integrase_recombinase_N"/>
</dbReference>
<dbReference type="PANTHER" id="PTHR30629">
    <property type="entry name" value="PROPHAGE INTEGRASE"/>
    <property type="match status" value="1"/>
</dbReference>
<dbReference type="AlphaFoldDB" id="A0AAW7X1D0"/>
<proteinExistence type="inferred from homology"/>
<dbReference type="GO" id="GO:0003677">
    <property type="term" value="F:DNA binding"/>
    <property type="evidence" value="ECO:0007669"/>
    <property type="project" value="UniProtKB-KW"/>
</dbReference>
<comment type="similarity">
    <text evidence="1">Belongs to the 'phage' integrase family.</text>
</comment>
<sequence length="115" mass="13220">MNMDQGEALFINIAKEWWEHQSGTWSADHRQRVWTRLKQNAHLIAQQAITDIKPQDVIYVIRQTEKRGALDVAGRVLQDISRVCSYAVQTGRLEVNPAAELKSIPKTRKVEQRIA</sequence>
<dbReference type="Pfam" id="PF22022">
    <property type="entry name" value="Phage_int_M"/>
    <property type="match status" value="1"/>
</dbReference>
<reference evidence="5" key="1">
    <citation type="submission" date="2023-07" db="EMBL/GenBank/DDBJ databases">
        <title>Genome content predicts the carbon catabolic preferences of heterotrophic bacteria.</title>
        <authorList>
            <person name="Gralka M."/>
        </authorList>
    </citation>
    <scope>NUCLEOTIDE SEQUENCE</scope>
    <source>
        <strain evidence="5">I3M17_2</strain>
    </source>
</reference>
<name>A0AAW7X1D0_9GAMM</name>
<evidence type="ECO:0000259" key="4">
    <source>
        <dbReference type="Pfam" id="PF22022"/>
    </source>
</evidence>
<dbReference type="Proteomes" id="UP001169760">
    <property type="component" value="Unassembled WGS sequence"/>
</dbReference>
<comment type="caution">
    <text evidence="5">The sequence shown here is derived from an EMBL/GenBank/DDBJ whole genome shotgun (WGS) entry which is preliminary data.</text>
</comment>
<dbReference type="InterPro" id="IPR053876">
    <property type="entry name" value="Phage_int_M"/>
</dbReference>
<evidence type="ECO:0000256" key="3">
    <source>
        <dbReference type="ARBA" id="ARBA00023125"/>
    </source>
</evidence>
<dbReference type="InterPro" id="IPR050808">
    <property type="entry name" value="Phage_Integrase"/>
</dbReference>
<evidence type="ECO:0000256" key="2">
    <source>
        <dbReference type="ARBA" id="ARBA00022908"/>
    </source>
</evidence>
<evidence type="ECO:0000313" key="5">
    <source>
        <dbReference type="EMBL" id="MDO6421134.1"/>
    </source>
</evidence>
<feature type="domain" description="Phage integrase central" evidence="4">
    <location>
        <begin position="10"/>
        <end position="102"/>
    </location>
</feature>
<keyword evidence="2" id="KW-0229">DNA integration</keyword>
<dbReference type="InterPro" id="IPR011010">
    <property type="entry name" value="DNA_brk_join_enz"/>
</dbReference>
<dbReference type="EMBL" id="JAUOPB010000001">
    <property type="protein sequence ID" value="MDO6421134.1"/>
    <property type="molecule type" value="Genomic_DNA"/>
</dbReference>
<keyword evidence="3" id="KW-0238">DNA-binding</keyword>
<protein>
    <recommendedName>
        <fullName evidence="4">Phage integrase central domain-containing protein</fullName>
    </recommendedName>
</protein>